<dbReference type="AlphaFoldDB" id="A0A9Q9BZ17"/>
<protein>
    <submittedName>
        <fullName evidence="1">Uncharacterized protein</fullName>
    </submittedName>
</protein>
<dbReference type="EMBL" id="CP089285">
    <property type="protein sequence ID" value="UTO56822.1"/>
    <property type="molecule type" value="Genomic_DNA"/>
</dbReference>
<evidence type="ECO:0000313" key="3">
    <source>
        <dbReference type="Proteomes" id="UP001059822"/>
    </source>
</evidence>
<dbReference type="EMBL" id="CP089286">
    <property type="protein sequence ID" value="UTO55906.1"/>
    <property type="molecule type" value="Genomic_DNA"/>
</dbReference>
<sequence>MDNLQTGTLLHDHSPQNYSEEIVQIHTHIHIKNIDVNNMNIDNSNFTVQNKDFSTTIKDCNYKIHNPHITSIFNNAEAPTKVDINFYNHTLTFNDANIIAIIDMDNKSFDMDIISNTDNVQYDNERTDPINIHDNDSYISMTPETLRELYPEYFI</sequence>
<keyword evidence="4" id="KW-1185">Reference proteome</keyword>
<name>A0A9Q9BZ17_9RICK</name>
<dbReference type="RefSeq" id="WP_218194350.1">
    <property type="nucleotide sequence ID" value="NZ_CP054597.1"/>
</dbReference>
<gene>
    <name evidence="2" type="ORF">LUA81_02480</name>
    <name evidence="1" type="ORF">LUA82_02500</name>
</gene>
<reference evidence="1" key="1">
    <citation type="journal article" date="2022" name="Microorganisms">
        <title>Assembly and Comparison of Ca. Neoehrlichia mikurensis Genomes.</title>
        <authorList>
            <person name="Azagi T."/>
            <person name="Dirks R.P."/>
            <person name="Yebra-Pimentel E.S."/>
            <person name="Schaap P.J."/>
            <person name="Koehorst J.J."/>
            <person name="Esser H.J."/>
            <person name="Sprong H."/>
        </authorList>
    </citation>
    <scope>NUCLEOTIDE SEQUENCE</scope>
    <source>
        <strain evidence="2">18-2804</strain>
        <strain evidence="1">18-2837</strain>
    </source>
</reference>
<organism evidence="1 3">
    <name type="scientific">Neoehrlichia mikurensis</name>
    <dbReference type="NCBI Taxonomy" id="89586"/>
    <lineage>
        <taxon>Bacteria</taxon>
        <taxon>Pseudomonadati</taxon>
        <taxon>Pseudomonadota</taxon>
        <taxon>Alphaproteobacteria</taxon>
        <taxon>Rickettsiales</taxon>
        <taxon>Anaplasmataceae</taxon>
        <taxon>Candidatus Neoehrlichia</taxon>
    </lineage>
</organism>
<dbReference type="Proteomes" id="UP001059985">
    <property type="component" value="Chromosome"/>
</dbReference>
<evidence type="ECO:0000313" key="2">
    <source>
        <dbReference type="EMBL" id="UTO56822.1"/>
    </source>
</evidence>
<accession>A0A9Q9BZ17</accession>
<proteinExistence type="predicted"/>
<dbReference type="Proteomes" id="UP001059822">
    <property type="component" value="Chromosome"/>
</dbReference>
<evidence type="ECO:0000313" key="1">
    <source>
        <dbReference type="EMBL" id="UTO55906.1"/>
    </source>
</evidence>
<evidence type="ECO:0000313" key="4">
    <source>
        <dbReference type="Proteomes" id="UP001059985"/>
    </source>
</evidence>